<comment type="caution">
    <text evidence="3">The sequence shown here is derived from an EMBL/GenBank/DDBJ whole genome shotgun (WGS) entry which is preliminary data.</text>
</comment>
<feature type="region of interest" description="Disordered" evidence="1">
    <location>
        <begin position="1"/>
        <end position="34"/>
    </location>
</feature>
<dbReference type="Proteomes" id="UP000230233">
    <property type="component" value="Chromosome II"/>
</dbReference>
<keyword evidence="4" id="KW-1185">Reference proteome</keyword>
<evidence type="ECO:0000256" key="1">
    <source>
        <dbReference type="SAM" id="MobiDB-lite"/>
    </source>
</evidence>
<protein>
    <submittedName>
        <fullName evidence="3">Uncharacterized protein</fullName>
    </submittedName>
</protein>
<organism evidence="3 4">
    <name type="scientific">Caenorhabditis nigoni</name>
    <dbReference type="NCBI Taxonomy" id="1611254"/>
    <lineage>
        <taxon>Eukaryota</taxon>
        <taxon>Metazoa</taxon>
        <taxon>Ecdysozoa</taxon>
        <taxon>Nematoda</taxon>
        <taxon>Chromadorea</taxon>
        <taxon>Rhabditida</taxon>
        <taxon>Rhabditina</taxon>
        <taxon>Rhabditomorpha</taxon>
        <taxon>Rhabditoidea</taxon>
        <taxon>Rhabditidae</taxon>
        <taxon>Peloderinae</taxon>
        <taxon>Caenorhabditis</taxon>
    </lineage>
</organism>
<name>A0A2G5VC52_9PELO</name>
<dbReference type="EMBL" id="PDUG01000002">
    <property type="protein sequence ID" value="PIC49338.1"/>
    <property type="molecule type" value="Genomic_DNA"/>
</dbReference>
<accession>A0A2G5VC52</accession>
<keyword evidence="2" id="KW-1133">Transmembrane helix</keyword>
<feature type="compositionally biased region" description="Basic and acidic residues" evidence="1">
    <location>
        <begin position="24"/>
        <end position="34"/>
    </location>
</feature>
<dbReference type="AlphaFoldDB" id="A0A2G5VC52"/>
<proteinExistence type="predicted"/>
<evidence type="ECO:0000313" key="4">
    <source>
        <dbReference type="Proteomes" id="UP000230233"/>
    </source>
</evidence>
<feature type="transmembrane region" description="Helical" evidence="2">
    <location>
        <begin position="49"/>
        <end position="66"/>
    </location>
</feature>
<sequence length="133" mass="15189">MFISTNRCSSFLATTNDDDENNDDQEKNETSTCSKEPDLKVQKFRKKKFRGVSLTFSTFTLFFITFSTKNKLPPPKVKKIFLNEEWSHKPVKKLNCIAPKAHQLAGLVIIENLSGSIHIAPNCFLIRKKIPLT</sequence>
<evidence type="ECO:0000256" key="2">
    <source>
        <dbReference type="SAM" id="Phobius"/>
    </source>
</evidence>
<feature type="compositionally biased region" description="Polar residues" evidence="1">
    <location>
        <begin position="1"/>
        <end position="13"/>
    </location>
</feature>
<keyword evidence="2" id="KW-0812">Transmembrane</keyword>
<reference evidence="4" key="1">
    <citation type="submission" date="2017-10" db="EMBL/GenBank/DDBJ databases">
        <title>Rapid genome shrinkage in a self-fertile nematode reveals novel sperm competition proteins.</title>
        <authorList>
            <person name="Yin D."/>
            <person name="Schwarz E.M."/>
            <person name="Thomas C.G."/>
            <person name="Felde R.L."/>
            <person name="Korf I.F."/>
            <person name="Cutter A.D."/>
            <person name="Schartner C.M."/>
            <person name="Ralston E.J."/>
            <person name="Meyer B.J."/>
            <person name="Haag E.S."/>
        </authorList>
    </citation>
    <scope>NUCLEOTIDE SEQUENCE [LARGE SCALE GENOMIC DNA]</scope>
    <source>
        <strain evidence="4">JU1422</strain>
    </source>
</reference>
<gene>
    <name evidence="3" type="primary">Cnig_chr_II.g7977</name>
    <name evidence="3" type="ORF">B9Z55_007977</name>
</gene>
<keyword evidence="2" id="KW-0472">Membrane</keyword>
<evidence type="ECO:0000313" key="3">
    <source>
        <dbReference type="EMBL" id="PIC49338.1"/>
    </source>
</evidence>